<feature type="chain" id="PRO_5038491015" description="Lipoprotein" evidence="1">
    <location>
        <begin position="24"/>
        <end position="178"/>
    </location>
</feature>
<feature type="signal peptide" evidence="1">
    <location>
        <begin position="1"/>
        <end position="23"/>
    </location>
</feature>
<protein>
    <recommendedName>
        <fullName evidence="4">Lipoprotein</fullName>
    </recommendedName>
</protein>
<dbReference type="Proteomes" id="UP000319432">
    <property type="component" value="Chromosome"/>
</dbReference>
<evidence type="ECO:0008006" key="4">
    <source>
        <dbReference type="Google" id="ProtNLM"/>
    </source>
</evidence>
<evidence type="ECO:0000256" key="1">
    <source>
        <dbReference type="SAM" id="SignalP"/>
    </source>
</evidence>
<name>A0A518V4R9_BRELA</name>
<gene>
    <name evidence="2" type="ORF">EEL30_06180</name>
</gene>
<dbReference type="OrthoDB" id="2654667at2"/>
<evidence type="ECO:0000313" key="2">
    <source>
        <dbReference type="EMBL" id="QDX91990.1"/>
    </source>
</evidence>
<dbReference type="PROSITE" id="PS51257">
    <property type="entry name" value="PROKAR_LIPOPROTEIN"/>
    <property type="match status" value="1"/>
</dbReference>
<dbReference type="AlphaFoldDB" id="A0A518V4R9"/>
<sequence>MKTAKLLSISLLGIALLTGCANGSSTGTQQTPTSQATTQEQATEAPHTAHAPNGDLQELTTSISTLPTFLDTVHPNIKDVYRIAADHNDLLQSIPCYCGCGESAGHQHNGNCFIKEVKEDGSVTWDDHGTRCKACMDIAVISAKMMQEGKTKLEIRTHIDENFSKGYADPTPTPMPTA</sequence>
<proteinExistence type="predicted"/>
<dbReference type="EMBL" id="CP033464">
    <property type="protein sequence ID" value="QDX91990.1"/>
    <property type="molecule type" value="Genomic_DNA"/>
</dbReference>
<organism evidence="2 3">
    <name type="scientific">Brevibacillus laterosporus</name>
    <name type="common">Bacillus laterosporus</name>
    <dbReference type="NCBI Taxonomy" id="1465"/>
    <lineage>
        <taxon>Bacteria</taxon>
        <taxon>Bacillati</taxon>
        <taxon>Bacillota</taxon>
        <taxon>Bacilli</taxon>
        <taxon>Bacillales</taxon>
        <taxon>Paenibacillaceae</taxon>
        <taxon>Brevibacillus</taxon>
    </lineage>
</organism>
<keyword evidence="3" id="KW-1185">Reference proteome</keyword>
<dbReference type="Pfam" id="PF13798">
    <property type="entry name" value="PCYCGC"/>
    <property type="match status" value="1"/>
</dbReference>
<accession>A0A518V4R9</accession>
<dbReference type="InterPro" id="IPR025673">
    <property type="entry name" value="PCYCGC"/>
</dbReference>
<keyword evidence="1" id="KW-0732">Signal</keyword>
<evidence type="ECO:0000313" key="3">
    <source>
        <dbReference type="Proteomes" id="UP000319432"/>
    </source>
</evidence>
<reference evidence="2 3" key="1">
    <citation type="submission" date="2018-11" db="EMBL/GenBank/DDBJ databases">
        <title>Phylogenetic determinants of toxin gene distribution in genomes of Brevibacillus laterosporus.</title>
        <authorList>
            <person name="Glare T.R."/>
            <person name="Durrant A."/>
            <person name="Berry C."/>
            <person name="Palma L."/>
            <person name="Ormskirk M."/>
            <person name="Cox M.O."/>
        </authorList>
    </citation>
    <scope>NUCLEOTIDE SEQUENCE [LARGE SCALE GENOMIC DNA]</scope>
    <source>
        <strain evidence="2 3">1821L</strain>
    </source>
</reference>